<evidence type="ECO:0000313" key="1">
    <source>
        <dbReference type="EMBL" id="KIK39046.1"/>
    </source>
</evidence>
<gene>
    <name evidence="1" type="ORF">CY34DRAFT_808716</name>
</gene>
<dbReference type="SUPFAM" id="SSF52374">
    <property type="entry name" value="Nucleotidylyl transferase"/>
    <property type="match status" value="1"/>
</dbReference>
<protein>
    <recommendedName>
        <fullName evidence="3">Nicotinamide-nucleotide adenylyltransferase</fullName>
    </recommendedName>
</protein>
<dbReference type="Gene3D" id="3.40.50.620">
    <property type="entry name" value="HUPs"/>
    <property type="match status" value="1"/>
</dbReference>
<reference evidence="1 2" key="1">
    <citation type="submission" date="2014-04" db="EMBL/GenBank/DDBJ databases">
        <authorList>
            <consortium name="DOE Joint Genome Institute"/>
            <person name="Kuo A."/>
            <person name="Ruytinx J."/>
            <person name="Rineau F."/>
            <person name="Colpaert J."/>
            <person name="Kohler A."/>
            <person name="Nagy L.G."/>
            <person name="Floudas D."/>
            <person name="Copeland A."/>
            <person name="Barry K.W."/>
            <person name="Cichocki N."/>
            <person name="Veneault-Fourrey C."/>
            <person name="LaButti K."/>
            <person name="Lindquist E.A."/>
            <person name="Lipzen A."/>
            <person name="Lundell T."/>
            <person name="Morin E."/>
            <person name="Murat C."/>
            <person name="Sun H."/>
            <person name="Tunlid A."/>
            <person name="Henrissat B."/>
            <person name="Grigoriev I.V."/>
            <person name="Hibbett D.S."/>
            <person name="Martin F."/>
            <person name="Nordberg H.P."/>
            <person name="Cantor M.N."/>
            <person name="Hua S.X."/>
        </authorList>
    </citation>
    <scope>NUCLEOTIDE SEQUENCE [LARGE SCALE GENOMIC DNA]</scope>
    <source>
        <strain evidence="1 2">UH-Slu-Lm8-n1</strain>
    </source>
</reference>
<dbReference type="HOGENOM" id="CLU_032651_1_0_1"/>
<dbReference type="GO" id="GO:0000309">
    <property type="term" value="F:nicotinamide-nucleotide adenylyltransferase activity"/>
    <property type="evidence" value="ECO:0007669"/>
    <property type="project" value="TreeGrafter"/>
</dbReference>
<keyword evidence="2" id="KW-1185">Reference proteome</keyword>
<dbReference type="InterPro" id="IPR014729">
    <property type="entry name" value="Rossmann-like_a/b/a_fold"/>
</dbReference>
<dbReference type="GO" id="GO:0016887">
    <property type="term" value="F:ATP hydrolysis activity"/>
    <property type="evidence" value="ECO:0007669"/>
    <property type="project" value="TreeGrafter"/>
</dbReference>
<sequence length="334" mass="37113">MNPKPLWSPGHALKLLQKVQRHESPVELVYTSHERWPCPRLPIHPQRKLDTIRMSILDSSFNPPTCAHLALANSRPPQYTMKSGLTGSAFASEAELDYDAKLLLLSVRNADKTLKSGDATYEQRLEMMYLLSKDMSASVSQFPKNTPDSAHANVAIAIVDEPTFVGKAVVLRQFLHARISGLFPPATALDGMAISRTSDEILIPDSRLVFLLGFDTLVRLLSPRYYASEGAMMDALRLFFSPAGDDCYVAYARRKLAELGHMVQEEVEAKTLFAAKEFVESERVALISLGADSVDEQTSSTQVRTKVALKDETWRGLITPSIANYIIQNSLYVP</sequence>
<proteinExistence type="predicted"/>
<dbReference type="FunCoup" id="A0A0D0ABB3">
    <property type="interactions" value="234"/>
</dbReference>
<evidence type="ECO:0008006" key="3">
    <source>
        <dbReference type="Google" id="ProtNLM"/>
    </source>
</evidence>
<organism evidence="1 2">
    <name type="scientific">Suillus luteus UH-Slu-Lm8-n1</name>
    <dbReference type="NCBI Taxonomy" id="930992"/>
    <lineage>
        <taxon>Eukaryota</taxon>
        <taxon>Fungi</taxon>
        <taxon>Dikarya</taxon>
        <taxon>Basidiomycota</taxon>
        <taxon>Agaricomycotina</taxon>
        <taxon>Agaricomycetes</taxon>
        <taxon>Agaricomycetidae</taxon>
        <taxon>Boletales</taxon>
        <taxon>Suillineae</taxon>
        <taxon>Suillaceae</taxon>
        <taxon>Suillus</taxon>
    </lineage>
</organism>
<dbReference type="InParanoid" id="A0A0D0ABB3"/>
<dbReference type="Proteomes" id="UP000054485">
    <property type="component" value="Unassembled WGS sequence"/>
</dbReference>
<reference evidence="2" key="2">
    <citation type="submission" date="2015-01" db="EMBL/GenBank/DDBJ databases">
        <title>Evolutionary Origins and Diversification of the Mycorrhizal Mutualists.</title>
        <authorList>
            <consortium name="DOE Joint Genome Institute"/>
            <consortium name="Mycorrhizal Genomics Consortium"/>
            <person name="Kohler A."/>
            <person name="Kuo A."/>
            <person name="Nagy L.G."/>
            <person name="Floudas D."/>
            <person name="Copeland A."/>
            <person name="Barry K.W."/>
            <person name="Cichocki N."/>
            <person name="Veneault-Fourrey C."/>
            <person name="LaButti K."/>
            <person name="Lindquist E.A."/>
            <person name="Lipzen A."/>
            <person name="Lundell T."/>
            <person name="Morin E."/>
            <person name="Murat C."/>
            <person name="Riley R."/>
            <person name="Ohm R."/>
            <person name="Sun H."/>
            <person name="Tunlid A."/>
            <person name="Henrissat B."/>
            <person name="Grigoriev I.V."/>
            <person name="Hibbett D.S."/>
            <person name="Martin F."/>
        </authorList>
    </citation>
    <scope>NUCLEOTIDE SEQUENCE [LARGE SCALE GENOMIC DNA]</scope>
    <source>
        <strain evidence="2">UH-Slu-Lm8-n1</strain>
    </source>
</reference>
<dbReference type="GO" id="GO:0005737">
    <property type="term" value="C:cytoplasm"/>
    <property type="evidence" value="ECO:0007669"/>
    <property type="project" value="TreeGrafter"/>
</dbReference>
<dbReference type="EMBL" id="KN835361">
    <property type="protein sequence ID" value="KIK39046.1"/>
    <property type="molecule type" value="Genomic_DNA"/>
</dbReference>
<dbReference type="GO" id="GO:0005634">
    <property type="term" value="C:nucleus"/>
    <property type="evidence" value="ECO:0007669"/>
    <property type="project" value="TreeGrafter"/>
</dbReference>
<accession>A0A0D0ABB3</accession>
<evidence type="ECO:0000313" key="2">
    <source>
        <dbReference type="Proteomes" id="UP000054485"/>
    </source>
</evidence>
<dbReference type="STRING" id="930992.A0A0D0ABB3"/>
<dbReference type="PANTHER" id="PTHR31285:SF0">
    <property type="entry name" value="NICOTINAMIDE MONONUCLEOTIDE ADENYLYLTRANSFERASE"/>
    <property type="match status" value="1"/>
</dbReference>
<dbReference type="AlphaFoldDB" id="A0A0D0ABB3"/>
<dbReference type="PANTHER" id="PTHR31285">
    <property type="entry name" value="NICOTINAMIDE MONONUCLEOTIDE ADENYLYLTRANSFERASE"/>
    <property type="match status" value="1"/>
</dbReference>
<name>A0A0D0ABB3_9AGAM</name>
<dbReference type="OrthoDB" id="5591297at2759"/>